<keyword evidence="7" id="KW-0276">Fatty acid metabolism</keyword>
<dbReference type="OMA" id="NHGVHCF"/>
<dbReference type="RefSeq" id="WP_013600951.1">
    <property type="nucleotide sequence ID" value="NZ_RBNH01000001.1"/>
</dbReference>
<keyword evidence="6" id="KW-0274">FAD</keyword>
<comment type="subcellular location">
    <subcellularLocation>
        <location evidence="2">Peroxisome</location>
    </subcellularLocation>
</comment>
<comment type="similarity">
    <text evidence="3">Belongs to the acyl-CoA oxidase family.</text>
</comment>
<dbReference type="EC" id="1.3.3.6" evidence="4"/>
<dbReference type="Gene3D" id="1.20.140.10">
    <property type="entry name" value="Butyryl-CoA Dehydrogenase, subunit A, domain 3"/>
    <property type="match status" value="2"/>
</dbReference>
<evidence type="ECO:0000259" key="12">
    <source>
        <dbReference type="Pfam" id="PF01756"/>
    </source>
</evidence>
<dbReference type="EMBL" id="RBNH01000001">
    <property type="protein sequence ID" value="RKO27414.1"/>
    <property type="molecule type" value="Genomic_DNA"/>
</dbReference>
<evidence type="ECO:0000256" key="7">
    <source>
        <dbReference type="ARBA" id="ARBA00022832"/>
    </source>
</evidence>
<feature type="domain" description="Acyl-CoA oxidase/dehydrogenase middle" evidence="13">
    <location>
        <begin position="156"/>
        <end position="266"/>
    </location>
</feature>
<dbReference type="Gene3D" id="2.40.110.10">
    <property type="entry name" value="Butyryl-CoA Dehydrogenase, subunit A, domain 2"/>
    <property type="match status" value="1"/>
</dbReference>
<dbReference type="InterPro" id="IPR055060">
    <property type="entry name" value="ACOX_C_alpha1"/>
</dbReference>
<dbReference type="GO" id="GO:0055088">
    <property type="term" value="P:lipid homeostasis"/>
    <property type="evidence" value="ECO:0007669"/>
    <property type="project" value="TreeGrafter"/>
</dbReference>
<dbReference type="PIRSF" id="PIRSF000168">
    <property type="entry name" value="Acyl-CoA_oxidase"/>
    <property type="match status" value="1"/>
</dbReference>
<keyword evidence="8" id="KW-0560">Oxidoreductase</keyword>
<dbReference type="AlphaFoldDB" id="A0A3B0FR48"/>
<evidence type="ECO:0000256" key="1">
    <source>
        <dbReference type="ARBA" id="ARBA00001974"/>
    </source>
</evidence>
<evidence type="ECO:0000256" key="5">
    <source>
        <dbReference type="ARBA" id="ARBA00022630"/>
    </source>
</evidence>
<feature type="domain" description="Acyl-CoA oxidase C-alpha1" evidence="14">
    <location>
        <begin position="302"/>
        <end position="461"/>
    </location>
</feature>
<evidence type="ECO:0000259" key="14">
    <source>
        <dbReference type="Pfam" id="PF22924"/>
    </source>
</evidence>
<dbReference type="Proteomes" id="UP000273159">
    <property type="component" value="Unassembled WGS sequence"/>
</dbReference>
<reference evidence="15 16" key="1">
    <citation type="submission" date="2018-10" db="EMBL/GenBank/DDBJ databases">
        <title>Genome-guide identification and characterization of bacteria that degrade polycyclic aromatic hydrocarbons and resist hexavalent chromium simultaneously.</title>
        <authorList>
            <person name="Feng H."/>
        </authorList>
    </citation>
    <scope>NUCLEOTIDE SEQUENCE [LARGE SCALE GENOMIC DNA]</scope>
    <source>
        <strain evidence="15 16">J015</strain>
    </source>
</reference>
<dbReference type="GO" id="GO:0005504">
    <property type="term" value="F:fatty acid binding"/>
    <property type="evidence" value="ECO:0007669"/>
    <property type="project" value="TreeGrafter"/>
</dbReference>
<dbReference type="GO" id="GO:0071949">
    <property type="term" value="F:FAD binding"/>
    <property type="evidence" value="ECO:0007669"/>
    <property type="project" value="InterPro"/>
</dbReference>
<evidence type="ECO:0000256" key="6">
    <source>
        <dbReference type="ARBA" id="ARBA00022827"/>
    </source>
</evidence>
<evidence type="ECO:0000313" key="15">
    <source>
        <dbReference type="EMBL" id="RKO27414.1"/>
    </source>
</evidence>
<comment type="cofactor">
    <cofactor evidence="1">
        <name>FAD</name>
        <dbReference type="ChEBI" id="CHEBI:57692"/>
    </cofactor>
</comment>
<reference evidence="16" key="2">
    <citation type="submission" date="2018-10" db="EMBL/GenBank/DDBJ databases">
        <authorList>
            <person name="Wang Y."/>
            <person name="Wang J."/>
            <person name="Yang X."/>
            <person name="Wang Z."/>
            <person name="Huang Y."/>
        </authorList>
    </citation>
    <scope>NUCLEOTIDE SEQUENCE [LARGE SCALE GENOMIC DNA]</scope>
    <source>
        <strain evidence="16">J015</strain>
    </source>
</reference>
<dbReference type="Pfam" id="PF22924">
    <property type="entry name" value="ACOX_C_alpha1"/>
    <property type="match status" value="1"/>
</dbReference>
<dbReference type="InterPro" id="IPR046373">
    <property type="entry name" value="Acyl-CoA_Oxase/DH_mid-dom_sf"/>
</dbReference>
<dbReference type="Pfam" id="PF01756">
    <property type="entry name" value="ACOX"/>
    <property type="match status" value="1"/>
</dbReference>
<keyword evidence="9" id="KW-0443">Lipid metabolism</keyword>
<dbReference type="SUPFAM" id="SSF47203">
    <property type="entry name" value="Acyl-CoA dehydrogenase C-terminal domain-like"/>
    <property type="match status" value="2"/>
</dbReference>
<comment type="caution">
    <text evidence="15">The sequence shown here is derived from an EMBL/GenBank/DDBJ whole genome shotgun (WGS) entry which is preliminary data.</text>
</comment>
<evidence type="ECO:0000259" key="13">
    <source>
        <dbReference type="Pfam" id="PF02770"/>
    </source>
</evidence>
<evidence type="ECO:0000256" key="8">
    <source>
        <dbReference type="ARBA" id="ARBA00023002"/>
    </source>
</evidence>
<dbReference type="InterPro" id="IPR009100">
    <property type="entry name" value="AcylCoA_DH/oxidase_NM_dom_sf"/>
</dbReference>
<dbReference type="InterPro" id="IPR036250">
    <property type="entry name" value="AcylCo_DH-like_C"/>
</dbReference>
<name>A0A3B0FR48_PSEPS</name>
<accession>A0A3B0FR48</accession>
<evidence type="ECO:0000256" key="2">
    <source>
        <dbReference type="ARBA" id="ARBA00004275"/>
    </source>
</evidence>
<dbReference type="InterPro" id="IPR012258">
    <property type="entry name" value="Acyl-CoA_oxidase"/>
</dbReference>
<dbReference type="GO" id="GO:0003997">
    <property type="term" value="F:acyl-CoA oxidase activity"/>
    <property type="evidence" value="ECO:0007669"/>
    <property type="project" value="UniProtKB-EC"/>
</dbReference>
<feature type="domain" description="Acyl-CoA oxidase C-terminal" evidence="12">
    <location>
        <begin position="523"/>
        <end position="660"/>
    </location>
</feature>
<dbReference type="Pfam" id="PF02770">
    <property type="entry name" value="Acyl-CoA_dh_M"/>
    <property type="match status" value="1"/>
</dbReference>
<evidence type="ECO:0000256" key="9">
    <source>
        <dbReference type="ARBA" id="ARBA00023098"/>
    </source>
</evidence>
<protein>
    <recommendedName>
        <fullName evidence="4">acyl-CoA oxidase</fullName>
        <ecNumber evidence="4">1.3.3.6</ecNumber>
    </recommendedName>
</protein>
<keyword evidence="10" id="KW-0576">Peroxisome</keyword>
<evidence type="ECO:0000256" key="3">
    <source>
        <dbReference type="ARBA" id="ARBA00006288"/>
    </source>
</evidence>
<dbReference type="InterPro" id="IPR006091">
    <property type="entry name" value="Acyl-CoA_Oxase/DH_mid-dom"/>
</dbReference>
<feature type="region of interest" description="Disordered" evidence="11">
    <location>
        <begin position="1"/>
        <end position="24"/>
    </location>
</feature>
<dbReference type="InterPro" id="IPR002655">
    <property type="entry name" value="Acyl-CoA_oxidase_C"/>
</dbReference>
<evidence type="ECO:0000256" key="10">
    <source>
        <dbReference type="ARBA" id="ARBA00023140"/>
    </source>
</evidence>
<evidence type="ECO:0000313" key="16">
    <source>
        <dbReference type="Proteomes" id="UP000273159"/>
    </source>
</evidence>
<dbReference type="FunFam" id="1.20.140.10:FF:000010">
    <property type="entry name" value="Acyl-coenzyme A oxidase"/>
    <property type="match status" value="1"/>
</dbReference>
<dbReference type="FunFam" id="2.40.110.10:FF:000005">
    <property type="entry name" value="Acyl-coenzyme A oxidase"/>
    <property type="match status" value="1"/>
</dbReference>
<organism evidence="15 16">
    <name type="scientific">Pseudarthrobacter phenanthrenivorans</name>
    <name type="common">Arthrobacter phenanthrenivorans</name>
    <dbReference type="NCBI Taxonomy" id="361575"/>
    <lineage>
        <taxon>Bacteria</taxon>
        <taxon>Bacillati</taxon>
        <taxon>Actinomycetota</taxon>
        <taxon>Actinomycetes</taxon>
        <taxon>Micrococcales</taxon>
        <taxon>Micrococcaceae</taxon>
        <taxon>Pseudarthrobacter</taxon>
    </lineage>
</organism>
<keyword evidence="5" id="KW-0285">Flavoprotein</keyword>
<sequence>MTEVVDRPAGKGQRPAASSTVPATTQPVVDVEALGRQLLGKWAAVRVQARDLAARPELHKIEGLTHTEHRTRVFGQLKYLVENEAVHRAFPTALGGSDDHGGNIAGFEELVVADPSLQIKAGVQWGLFGSAVMHLGTAKHHAKWLPGIMNLDIPGCFAMTETGHGSDVASIATTATYDLSTEEFVVHTPFRAAWKDYIGNAAIDGLGAVVFAQLITRGVKHGVHAFYVDLRDPETKEFLPGIGGEDDGAKGGLNGIDNGRLHFTNVRIPRTNLLNRYGDVAPDGTYTSPIASPGRRFFTMLGTLVQGRVSLDGAAVAASKVALQAAVRYATERRQFNASSHTDEEVLLDYQRHQRRLFTRLATTYAAGFAHEQLLQKFDDVFSGAHDTDADRQDLETLAAALKALSTWHALDTLQECREACGGAGFLIENRFASLRADLDVYATFEGDNTVLLQLVAKRLLADYAKEFRNVDFGVLARYVVGQATGAAIHRTGLRQVAQFMADTGSVQKAAIALRDEEGQRALLTDRVQTMVAEAAAALKGSNRLSQEQGAALFNRHQNELIDAAQAHAELLQWEAFTDALREVEDSGTRIVLTWLRDLFGLSLIEKNLSWYLMNGRLSMQRGRTVGEYINRLLVKIRPHALDLVDAFGYSGDHVRAAIATGAEKQRQDEARAYFRSQRASGGAPVDEKFLLARTVPGKRN</sequence>
<dbReference type="SUPFAM" id="SSF56645">
    <property type="entry name" value="Acyl-CoA dehydrogenase NM domain-like"/>
    <property type="match status" value="1"/>
</dbReference>
<evidence type="ECO:0000256" key="11">
    <source>
        <dbReference type="SAM" id="MobiDB-lite"/>
    </source>
</evidence>
<dbReference type="PANTHER" id="PTHR10909">
    <property type="entry name" value="ELECTRON TRANSPORT OXIDOREDUCTASE"/>
    <property type="match status" value="1"/>
</dbReference>
<proteinExistence type="inferred from homology"/>
<dbReference type="GO" id="GO:0033540">
    <property type="term" value="P:fatty acid beta-oxidation using acyl-CoA oxidase"/>
    <property type="evidence" value="ECO:0007669"/>
    <property type="project" value="TreeGrafter"/>
</dbReference>
<dbReference type="FunFam" id="1.20.140.10:FF:000007">
    <property type="entry name" value="Acyl-coenzyme A oxidase"/>
    <property type="match status" value="1"/>
</dbReference>
<evidence type="ECO:0000256" key="4">
    <source>
        <dbReference type="ARBA" id="ARBA00012870"/>
    </source>
</evidence>
<gene>
    <name evidence="15" type="ORF">D7Z96_00280</name>
</gene>